<dbReference type="RefSeq" id="WP_093451577.1">
    <property type="nucleotide sequence ID" value="NZ_FNZG01000003.1"/>
</dbReference>
<gene>
    <name evidence="4" type="ORF">SAMN05421762_1703</name>
</gene>
<dbReference type="InterPro" id="IPR016181">
    <property type="entry name" value="Acyl_CoA_acyltransferase"/>
</dbReference>
<dbReference type="OrthoDB" id="9797417at2"/>
<sequence length="161" mass="17748">MSRLVIRDGEPLDAGATGAILGQSVRDHRWMPQLYSEAENIAHLGRLIDLGWVRVAVDGVIRGFLAREGAYVHALYVARGARGSGIGRRLIEDAMAQVDQLELHTFEANAGARRFYLRMGFIEAERSDGARNDEGLPDIRYVWQAGRDATRARGERTGASA</sequence>
<feature type="domain" description="N-acetyltransferase" evidence="3">
    <location>
        <begin position="4"/>
        <end position="143"/>
    </location>
</feature>
<dbReference type="PROSITE" id="PS51186">
    <property type="entry name" value="GNAT"/>
    <property type="match status" value="1"/>
</dbReference>
<accession>A0A1I1L7B3</accession>
<protein>
    <submittedName>
        <fullName evidence="4">Acetyltransferase (GNAT) family protein</fullName>
    </submittedName>
</protein>
<dbReference type="Proteomes" id="UP000231644">
    <property type="component" value="Unassembled WGS sequence"/>
</dbReference>
<dbReference type="Pfam" id="PF00583">
    <property type="entry name" value="Acetyltransf_1"/>
    <property type="match status" value="1"/>
</dbReference>
<dbReference type="AlphaFoldDB" id="A0A1I1L7B3"/>
<dbReference type="EMBL" id="FOLX01000001">
    <property type="protein sequence ID" value="SFC66263.1"/>
    <property type="molecule type" value="Genomic_DNA"/>
</dbReference>
<dbReference type="InterPro" id="IPR050832">
    <property type="entry name" value="Bact_Acetyltransf"/>
</dbReference>
<evidence type="ECO:0000259" key="3">
    <source>
        <dbReference type="PROSITE" id="PS51186"/>
    </source>
</evidence>
<reference evidence="4 5" key="1">
    <citation type="submission" date="2016-10" db="EMBL/GenBank/DDBJ databases">
        <authorList>
            <person name="de Groot N.N."/>
        </authorList>
    </citation>
    <scope>NUCLEOTIDE SEQUENCE [LARGE SCALE GENOMIC DNA]</scope>
    <source>
        <strain evidence="4 5">DSM 29619</strain>
    </source>
</reference>
<proteinExistence type="predicted"/>
<evidence type="ECO:0000313" key="4">
    <source>
        <dbReference type="EMBL" id="SFC66263.1"/>
    </source>
</evidence>
<dbReference type="CDD" id="cd04301">
    <property type="entry name" value="NAT_SF"/>
    <property type="match status" value="1"/>
</dbReference>
<dbReference type="STRING" id="517719.SAMN05421762_1703"/>
<dbReference type="PANTHER" id="PTHR43877">
    <property type="entry name" value="AMINOALKYLPHOSPHONATE N-ACETYLTRANSFERASE-RELATED-RELATED"/>
    <property type="match status" value="1"/>
</dbReference>
<evidence type="ECO:0000256" key="2">
    <source>
        <dbReference type="ARBA" id="ARBA00023315"/>
    </source>
</evidence>
<dbReference type="InterPro" id="IPR000182">
    <property type="entry name" value="GNAT_dom"/>
</dbReference>
<evidence type="ECO:0000256" key="1">
    <source>
        <dbReference type="ARBA" id="ARBA00022679"/>
    </source>
</evidence>
<organism evidence="4 5">
    <name type="scientific">Pseudooceanicola nitratireducens</name>
    <dbReference type="NCBI Taxonomy" id="517719"/>
    <lineage>
        <taxon>Bacteria</taxon>
        <taxon>Pseudomonadati</taxon>
        <taxon>Pseudomonadota</taxon>
        <taxon>Alphaproteobacteria</taxon>
        <taxon>Rhodobacterales</taxon>
        <taxon>Paracoccaceae</taxon>
        <taxon>Pseudooceanicola</taxon>
    </lineage>
</organism>
<name>A0A1I1L7B3_9RHOB</name>
<keyword evidence="2" id="KW-0012">Acyltransferase</keyword>
<keyword evidence="1 4" id="KW-0808">Transferase</keyword>
<evidence type="ECO:0000313" key="5">
    <source>
        <dbReference type="Proteomes" id="UP000231644"/>
    </source>
</evidence>
<dbReference type="SUPFAM" id="SSF55729">
    <property type="entry name" value="Acyl-CoA N-acyltransferases (Nat)"/>
    <property type="match status" value="1"/>
</dbReference>
<keyword evidence="5" id="KW-1185">Reference proteome</keyword>
<dbReference type="Gene3D" id="3.40.630.30">
    <property type="match status" value="1"/>
</dbReference>
<dbReference type="GO" id="GO:0016747">
    <property type="term" value="F:acyltransferase activity, transferring groups other than amino-acyl groups"/>
    <property type="evidence" value="ECO:0007669"/>
    <property type="project" value="InterPro"/>
</dbReference>